<dbReference type="AlphaFoldDB" id="K1SCP6"/>
<feature type="non-terminal residue" evidence="1">
    <location>
        <position position="1"/>
    </location>
</feature>
<evidence type="ECO:0000313" key="1">
    <source>
        <dbReference type="EMBL" id="EKC51470.1"/>
    </source>
</evidence>
<evidence type="ECO:0008006" key="2">
    <source>
        <dbReference type="Google" id="ProtNLM"/>
    </source>
</evidence>
<name>K1SCP6_9ZZZZ</name>
<dbReference type="EMBL" id="AJWZ01009385">
    <property type="protein sequence ID" value="EKC51470.1"/>
    <property type="molecule type" value="Genomic_DNA"/>
</dbReference>
<proteinExistence type="predicted"/>
<reference evidence="1" key="1">
    <citation type="journal article" date="2013" name="Environ. Microbiol.">
        <title>Microbiota from the distal guts of lean and obese adolescents exhibit partial functional redundancy besides clear differences in community structure.</title>
        <authorList>
            <person name="Ferrer M."/>
            <person name="Ruiz A."/>
            <person name="Lanza F."/>
            <person name="Haange S.B."/>
            <person name="Oberbach A."/>
            <person name="Till H."/>
            <person name="Bargiela R."/>
            <person name="Campoy C."/>
            <person name="Segura M.T."/>
            <person name="Richter M."/>
            <person name="von Bergen M."/>
            <person name="Seifert J."/>
            <person name="Suarez A."/>
        </authorList>
    </citation>
    <scope>NUCLEOTIDE SEQUENCE</scope>
</reference>
<organism evidence="1">
    <name type="scientific">human gut metagenome</name>
    <dbReference type="NCBI Taxonomy" id="408170"/>
    <lineage>
        <taxon>unclassified sequences</taxon>
        <taxon>metagenomes</taxon>
        <taxon>organismal metagenomes</taxon>
    </lineage>
</organism>
<comment type="caution">
    <text evidence="1">The sequence shown here is derived from an EMBL/GenBank/DDBJ whole genome shotgun (WGS) entry which is preliminary data.</text>
</comment>
<sequence length="28" mass="2808">SHLLTEGVYGLLGPNGAGNLTLINIITG</sequence>
<gene>
    <name evidence="1" type="ORF">OBE_13591</name>
</gene>
<protein>
    <recommendedName>
        <fullName evidence="2">ABC transporter domain-containing protein</fullName>
    </recommendedName>
</protein>
<accession>K1SCP6</accession>